<dbReference type="RefSeq" id="WP_221558607.1">
    <property type="nucleotide sequence ID" value="NZ_JAIGNO010000007.1"/>
</dbReference>
<reference evidence="2 3" key="1">
    <citation type="submission" date="2021-08" db="EMBL/GenBank/DDBJ databases">
        <title>Comparative Genomics Analysis of the Genus Qipengyuania Reveals Extensive Genetic Diversity and Metabolic Versatility, Including the Description of Fifteen Novel Species.</title>
        <authorList>
            <person name="Liu Y."/>
        </authorList>
    </citation>
    <scope>NUCLEOTIDE SEQUENCE [LARGE SCALE GENOMIC DNA]</scope>
    <source>
        <strain evidence="2 3">6D47A</strain>
    </source>
</reference>
<feature type="signal peptide" evidence="1">
    <location>
        <begin position="1"/>
        <end position="37"/>
    </location>
</feature>
<protein>
    <submittedName>
        <fullName evidence="2">Uncharacterized protein</fullName>
    </submittedName>
</protein>
<evidence type="ECO:0000313" key="2">
    <source>
        <dbReference type="EMBL" id="MBX7483227.1"/>
    </source>
</evidence>
<sequence length="190" mass="20395">MENKSMQAGQDIALESSGRFTAALALALASLSIPASAQDSDAKNTYLEALKACQAETEPASRLACFDRAAGEIVSAEDAGELRIVDREAVRETRRGLFGFALPDLGIFGKRDNEEEEINEIETTVAAVSGSYPSGYTIRTAEGAVWRISDVPRRLLEPKVGDKLLIKSGALSAYYIRIGNQGGVKANRVK</sequence>
<keyword evidence="3" id="KW-1185">Reference proteome</keyword>
<organism evidence="2 3">
    <name type="scientific">Qipengyuania qiaonensis</name>
    <dbReference type="NCBI Taxonomy" id="2867240"/>
    <lineage>
        <taxon>Bacteria</taxon>
        <taxon>Pseudomonadati</taxon>
        <taxon>Pseudomonadota</taxon>
        <taxon>Alphaproteobacteria</taxon>
        <taxon>Sphingomonadales</taxon>
        <taxon>Erythrobacteraceae</taxon>
        <taxon>Qipengyuania</taxon>
    </lineage>
</organism>
<proteinExistence type="predicted"/>
<keyword evidence="1" id="KW-0732">Signal</keyword>
<evidence type="ECO:0000256" key="1">
    <source>
        <dbReference type="SAM" id="SignalP"/>
    </source>
</evidence>
<evidence type="ECO:0000313" key="3">
    <source>
        <dbReference type="Proteomes" id="UP000755104"/>
    </source>
</evidence>
<feature type="chain" id="PRO_5045836955" evidence="1">
    <location>
        <begin position="38"/>
        <end position="190"/>
    </location>
</feature>
<dbReference type="Proteomes" id="UP000755104">
    <property type="component" value="Unassembled WGS sequence"/>
</dbReference>
<accession>A0ABS7J7E4</accession>
<dbReference type="EMBL" id="JAIGNO010000007">
    <property type="protein sequence ID" value="MBX7483227.1"/>
    <property type="molecule type" value="Genomic_DNA"/>
</dbReference>
<gene>
    <name evidence="2" type="ORF">K3174_11865</name>
</gene>
<comment type="caution">
    <text evidence="2">The sequence shown here is derived from an EMBL/GenBank/DDBJ whole genome shotgun (WGS) entry which is preliminary data.</text>
</comment>
<name>A0ABS7J7E4_9SPHN</name>